<dbReference type="SUPFAM" id="SSF57850">
    <property type="entry name" value="RING/U-box"/>
    <property type="match status" value="1"/>
</dbReference>
<dbReference type="OrthoDB" id="6105938at2759"/>
<dbReference type="EC" id="2.3.2.27" evidence="3"/>
<keyword evidence="11" id="KW-1185">Reference proteome</keyword>
<sequence>MLKKMMENTEIEENILSIGEPKLHRGMCKSISAMYGKVLESFLNWKQHDQEASLISEILNELHEFEFSLDPVEKQVSDELIALLQQGRKFNRNCNGHEELECFHQVASRLGITSSRAALRERRALKKLIDRARAEEDKKKESIVTYLLHLMEKYSKLFRSKLPVDNDSQGSTPCSPTVQGSLEGSIGPGTNINAFDQHLSKLNSFNFNPNFGRSDQMPVPPEELRFPISSQLMYDPVIIASGQTYERIFIERWFSDGHNSSPKTQQELPHLGLTPNYCVKGLVASWCEQNGISIPEGPPESLDLNYCRLLLSESESFNSKSMENIVSCKFKGVKVGRLEESSTMEEAEGKEVDESMPAEDDGITKEAQRNEVDEAAMEGEFQDDEEVRMYMRADGFIEALLRFLDCALHTGDEIAREIGAMALFNLGVNNNRSVITVFYYALRVG</sequence>
<dbReference type="SMART" id="SM00504">
    <property type="entry name" value="Ubox"/>
    <property type="match status" value="1"/>
</dbReference>
<reference evidence="11" key="1">
    <citation type="journal article" date="2023" name="Proc. Natl. Acad. Sci. U.S.A.">
        <title>Genomic and structural basis for evolution of tropane alkaloid biosynthesis.</title>
        <authorList>
            <person name="Wanga Y.-J."/>
            <person name="Taina T."/>
            <person name="Yua J.-Y."/>
            <person name="Lia J."/>
            <person name="Xua B."/>
            <person name="Chenc J."/>
            <person name="D'Auriad J.C."/>
            <person name="Huanga J.-P."/>
            <person name="Huanga S.-X."/>
        </authorList>
    </citation>
    <scope>NUCLEOTIDE SEQUENCE [LARGE SCALE GENOMIC DNA]</scope>
    <source>
        <strain evidence="11">cv. KIB-2019</strain>
    </source>
</reference>
<keyword evidence="7" id="KW-0175">Coiled coil</keyword>
<comment type="catalytic activity">
    <reaction evidence="1">
        <text>S-ubiquitinyl-[E2 ubiquitin-conjugating enzyme]-L-cysteine + [acceptor protein]-L-lysine = [E2 ubiquitin-conjugating enzyme]-L-cysteine + N(6)-ubiquitinyl-[acceptor protein]-L-lysine.</text>
        <dbReference type="EC" id="2.3.2.27"/>
    </reaction>
</comment>
<evidence type="ECO:0000256" key="6">
    <source>
        <dbReference type="ARBA" id="ARBA00022786"/>
    </source>
</evidence>
<dbReference type="PROSITE" id="PS51698">
    <property type="entry name" value="U_BOX"/>
    <property type="match status" value="1"/>
</dbReference>
<dbReference type="CDD" id="cd16664">
    <property type="entry name" value="RING-Ubox_PUB"/>
    <property type="match status" value="1"/>
</dbReference>
<proteinExistence type="predicted"/>
<dbReference type="GO" id="GO:0061630">
    <property type="term" value="F:ubiquitin protein ligase activity"/>
    <property type="evidence" value="ECO:0007669"/>
    <property type="project" value="UniProtKB-EC"/>
</dbReference>
<organism evidence="10 11">
    <name type="scientific">Anisodus acutangulus</name>
    <dbReference type="NCBI Taxonomy" id="402998"/>
    <lineage>
        <taxon>Eukaryota</taxon>
        <taxon>Viridiplantae</taxon>
        <taxon>Streptophyta</taxon>
        <taxon>Embryophyta</taxon>
        <taxon>Tracheophyta</taxon>
        <taxon>Spermatophyta</taxon>
        <taxon>Magnoliopsida</taxon>
        <taxon>eudicotyledons</taxon>
        <taxon>Gunneridae</taxon>
        <taxon>Pentapetalae</taxon>
        <taxon>asterids</taxon>
        <taxon>lamiids</taxon>
        <taxon>Solanales</taxon>
        <taxon>Solanaceae</taxon>
        <taxon>Solanoideae</taxon>
        <taxon>Hyoscyameae</taxon>
        <taxon>Anisodus</taxon>
    </lineage>
</organism>
<evidence type="ECO:0000256" key="5">
    <source>
        <dbReference type="ARBA" id="ARBA00022737"/>
    </source>
</evidence>
<dbReference type="Proteomes" id="UP001152561">
    <property type="component" value="Unassembled WGS sequence"/>
</dbReference>
<evidence type="ECO:0000313" key="11">
    <source>
        <dbReference type="Proteomes" id="UP001152561"/>
    </source>
</evidence>
<evidence type="ECO:0000256" key="7">
    <source>
        <dbReference type="SAM" id="Coils"/>
    </source>
</evidence>
<gene>
    <name evidence="10" type="ORF">K7X08_026363</name>
</gene>
<keyword evidence="6" id="KW-0833">Ubl conjugation pathway</keyword>
<dbReference type="FunFam" id="3.30.40.10:FF:000114">
    <property type="entry name" value="RING-type E3 ubiquitin transferase"/>
    <property type="match status" value="1"/>
</dbReference>
<protein>
    <recommendedName>
        <fullName evidence="3">RING-type E3 ubiquitin transferase</fullName>
        <ecNumber evidence="3">2.3.2.27</ecNumber>
    </recommendedName>
</protein>
<dbReference type="AlphaFoldDB" id="A0A9Q1LQA3"/>
<feature type="domain" description="U-box" evidence="9">
    <location>
        <begin position="219"/>
        <end position="293"/>
    </location>
</feature>
<dbReference type="GO" id="GO:0016567">
    <property type="term" value="P:protein ubiquitination"/>
    <property type="evidence" value="ECO:0007669"/>
    <property type="project" value="InterPro"/>
</dbReference>
<evidence type="ECO:0000256" key="1">
    <source>
        <dbReference type="ARBA" id="ARBA00000900"/>
    </source>
</evidence>
<keyword evidence="4" id="KW-0808">Transferase</keyword>
<evidence type="ECO:0000256" key="2">
    <source>
        <dbReference type="ARBA" id="ARBA00004906"/>
    </source>
</evidence>
<feature type="coiled-coil region" evidence="7">
    <location>
        <begin position="115"/>
        <end position="142"/>
    </location>
</feature>
<feature type="region of interest" description="Disordered" evidence="8">
    <location>
        <begin position="341"/>
        <end position="360"/>
    </location>
</feature>
<evidence type="ECO:0000256" key="8">
    <source>
        <dbReference type="SAM" id="MobiDB-lite"/>
    </source>
</evidence>
<dbReference type="Pfam" id="PF04564">
    <property type="entry name" value="U-box"/>
    <property type="match status" value="1"/>
</dbReference>
<dbReference type="InterPro" id="IPR013083">
    <property type="entry name" value="Znf_RING/FYVE/PHD"/>
</dbReference>
<dbReference type="PANTHER" id="PTHR23315">
    <property type="entry name" value="U BOX DOMAIN-CONTAINING"/>
    <property type="match status" value="1"/>
</dbReference>
<keyword evidence="5" id="KW-0677">Repeat</keyword>
<evidence type="ECO:0000259" key="9">
    <source>
        <dbReference type="PROSITE" id="PS51698"/>
    </source>
</evidence>
<evidence type="ECO:0000256" key="4">
    <source>
        <dbReference type="ARBA" id="ARBA00022679"/>
    </source>
</evidence>
<accession>A0A9Q1LQA3</accession>
<comment type="pathway">
    <text evidence="2">Protein modification; protein ubiquitination.</text>
</comment>
<comment type="caution">
    <text evidence="10">The sequence shown here is derived from an EMBL/GenBank/DDBJ whole genome shotgun (WGS) entry which is preliminary data.</text>
</comment>
<dbReference type="InterPro" id="IPR003613">
    <property type="entry name" value="Ubox_domain"/>
</dbReference>
<dbReference type="EMBL" id="JAJAGQ010000016">
    <property type="protein sequence ID" value="KAJ8539974.1"/>
    <property type="molecule type" value="Genomic_DNA"/>
</dbReference>
<evidence type="ECO:0000256" key="3">
    <source>
        <dbReference type="ARBA" id="ARBA00012483"/>
    </source>
</evidence>
<evidence type="ECO:0000313" key="10">
    <source>
        <dbReference type="EMBL" id="KAJ8539974.1"/>
    </source>
</evidence>
<dbReference type="PANTHER" id="PTHR23315:SF284">
    <property type="entry name" value="U-BOX DOMAIN-CONTAINING PROTEIN 7"/>
    <property type="match status" value="1"/>
</dbReference>
<dbReference type="Gene3D" id="3.30.40.10">
    <property type="entry name" value="Zinc/RING finger domain, C3HC4 (zinc finger)"/>
    <property type="match status" value="1"/>
</dbReference>
<dbReference type="InterPro" id="IPR045210">
    <property type="entry name" value="RING-Ubox_PUB"/>
</dbReference>
<name>A0A9Q1LQA3_9SOLA</name>